<dbReference type="Proteomes" id="UP001251849">
    <property type="component" value="Unassembled WGS sequence"/>
</dbReference>
<keyword evidence="3" id="KW-1185">Reference proteome</keyword>
<proteinExistence type="predicted"/>
<gene>
    <name evidence="2" type="ORF">Q9S71_14735</name>
</gene>
<evidence type="ECO:0000313" key="3">
    <source>
        <dbReference type="Proteomes" id="UP001251849"/>
    </source>
</evidence>
<evidence type="ECO:0000259" key="1">
    <source>
        <dbReference type="Pfam" id="PF05448"/>
    </source>
</evidence>
<dbReference type="PANTHER" id="PTHR40111">
    <property type="entry name" value="CEPHALOSPORIN-C DEACETYLASE"/>
    <property type="match status" value="1"/>
</dbReference>
<sequence>MPLVDMPLDQLQHYRPPLAPPSDLVSRWQHTIDDARRHPVLVDLRDVHTDLPRVEVTDVTFAGFDGQPVRAWWVRPAEAKGGLPVIVEYLGYGGGRGLPHERLLWASAGFAHLVVDSRGQGSAWGSGGDTPDPAPAGDPAYPGFMTRGVLTFDTFYYRRLITDAVRAVEAARLLPGADPNRVAVLGASQGGGLALAVTGLVGGLIGAVIDVPFLCHIRRGVETSDSEPYQEIARYLSVHRDHVDRVFETLSYVDGVHLGAMSTTPALFSVALQDTVCPPSTVFAAYNAYGGPARIEVYPFNGHEGGQAHQSRAALAWLKRLALPE</sequence>
<dbReference type="EMBL" id="JAUZVV010000003">
    <property type="protein sequence ID" value="MDT3318082.1"/>
    <property type="molecule type" value="Genomic_DNA"/>
</dbReference>
<dbReference type="Pfam" id="PF05448">
    <property type="entry name" value="AXE1"/>
    <property type="match status" value="1"/>
</dbReference>
<name>A0ABU3GE46_9MICO</name>
<feature type="domain" description="Acetyl xylan esterase" evidence="1">
    <location>
        <begin position="1"/>
        <end position="320"/>
    </location>
</feature>
<dbReference type="Gene3D" id="3.40.50.1820">
    <property type="entry name" value="alpha/beta hydrolase"/>
    <property type="match status" value="1"/>
</dbReference>
<reference evidence="2 3" key="1">
    <citation type="submission" date="2023-08" db="EMBL/GenBank/DDBJ databases">
        <title>Microbacterium aquilitoris sp. nov. and Microbacterium gwkjibeachense sp. nov., isolated from beach.</title>
        <authorList>
            <person name="Lee S.D."/>
            <person name="Yang H."/>
            <person name="Kim I."/>
        </authorList>
    </citation>
    <scope>NUCLEOTIDE SEQUENCE [LARGE SCALE GENOMIC DNA]</scope>
    <source>
        <strain evidence="2 3">KSW4-11</strain>
    </source>
</reference>
<dbReference type="InterPro" id="IPR029058">
    <property type="entry name" value="AB_hydrolase_fold"/>
</dbReference>
<dbReference type="InterPro" id="IPR008391">
    <property type="entry name" value="AXE1_dom"/>
</dbReference>
<dbReference type="SUPFAM" id="SSF53474">
    <property type="entry name" value="alpha/beta-Hydrolases"/>
    <property type="match status" value="1"/>
</dbReference>
<accession>A0ABU3GE46</accession>
<dbReference type="InterPro" id="IPR039069">
    <property type="entry name" value="CE7"/>
</dbReference>
<evidence type="ECO:0000313" key="2">
    <source>
        <dbReference type="EMBL" id="MDT3318082.1"/>
    </source>
</evidence>
<organism evidence="2 3">
    <name type="scientific">Microbacterium gawkjiense</name>
    <dbReference type="NCBI Taxonomy" id="3067309"/>
    <lineage>
        <taxon>Bacteria</taxon>
        <taxon>Bacillati</taxon>
        <taxon>Actinomycetota</taxon>
        <taxon>Actinomycetes</taxon>
        <taxon>Micrococcales</taxon>
        <taxon>Microbacteriaceae</taxon>
        <taxon>Microbacterium</taxon>
    </lineage>
</organism>
<dbReference type="PANTHER" id="PTHR40111:SF1">
    <property type="entry name" value="CEPHALOSPORIN-C DEACETYLASE"/>
    <property type="match status" value="1"/>
</dbReference>
<comment type="caution">
    <text evidence="2">The sequence shown here is derived from an EMBL/GenBank/DDBJ whole genome shotgun (WGS) entry which is preliminary data.</text>
</comment>
<protein>
    <submittedName>
        <fullName evidence="2">Acetylxylan esterase</fullName>
    </submittedName>
</protein>